<keyword evidence="6 9" id="KW-0227">DNA damage</keyword>
<keyword evidence="4 9" id="KW-0489">Methyltransferase</keyword>
<comment type="similarity">
    <text evidence="2 9">Belongs to the MGMT family.</text>
</comment>
<dbReference type="Gene3D" id="3.30.160.70">
    <property type="entry name" value="Methylated DNA-protein cysteine methyltransferase domain"/>
    <property type="match status" value="1"/>
</dbReference>
<dbReference type="PROSITE" id="PS00374">
    <property type="entry name" value="MGMT"/>
    <property type="match status" value="1"/>
</dbReference>
<evidence type="ECO:0000256" key="6">
    <source>
        <dbReference type="ARBA" id="ARBA00022763"/>
    </source>
</evidence>
<dbReference type="Pfam" id="PF02870">
    <property type="entry name" value="Methyltransf_1N"/>
    <property type="match status" value="1"/>
</dbReference>
<keyword evidence="5 9" id="KW-0808">Transferase</keyword>
<keyword evidence="7 9" id="KW-0234">DNA repair</keyword>
<evidence type="ECO:0000256" key="7">
    <source>
        <dbReference type="ARBA" id="ARBA00023204"/>
    </source>
</evidence>
<dbReference type="SUPFAM" id="SSF46767">
    <property type="entry name" value="Methylated DNA-protein cysteine methyltransferase, C-terminal domain"/>
    <property type="match status" value="1"/>
</dbReference>
<dbReference type="InterPro" id="IPR036631">
    <property type="entry name" value="MGMT_N_sf"/>
</dbReference>
<evidence type="ECO:0000259" key="10">
    <source>
        <dbReference type="Pfam" id="PF01035"/>
    </source>
</evidence>
<reference evidence="12 13" key="1">
    <citation type="journal article" date="2013" name="ISME J.">
        <title>By their genes ye shall know them: genomic signatures of predatory bacteria.</title>
        <authorList>
            <person name="Pasternak Z."/>
            <person name="Pietrokovski S."/>
            <person name="Rotem O."/>
            <person name="Gophna U."/>
            <person name="Lurie-Weinberger M.N."/>
            <person name="Jurkevitch E."/>
        </authorList>
    </citation>
    <scope>NUCLEOTIDE SEQUENCE [LARGE SCALE GENOMIC DNA]</scope>
    <source>
        <strain evidence="12 13">JSS</strain>
    </source>
</reference>
<dbReference type="EC" id="2.1.1.63" evidence="9"/>
<evidence type="ECO:0000256" key="9">
    <source>
        <dbReference type="HAMAP-Rule" id="MF_00772"/>
    </source>
</evidence>
<feature type="domain" description="Methylguanine DNA methyltransferase ribonuclease-like" evidence="11">
    <location>
        <begin position="6"/>
        <end position="74"/>
    </location>
</feature>
<evidence type="ECO:0000313" key="13">
    <source>
        <dbReference type="Proteomes" id="UP000012040"/>
    </source>
</evidence>
<organism evidence="12 13">
    <name type="scientific">Pseudobdellovibrio exovorus JSS</name>
    <dbReference type="NCBI Taxonomy" id="1184267"/>
    <lineage>
        <taxon>Bacteria</taxon>
        <taxon>Pseudomonadati</taxon>
        <taxon>Bdellovibrionota</taxon>
        <taxon>Bdellovibrionia</taxon>
        <taxon>Bdellovibrionales</taxon>
        <taxon>Pseudobdellovibrionaceae</taxon>
        <taxon>Pseudobdellovibrio</taxon>
    </lineage>
</organism>
<feature type="active site" description="Nucleophile; methyl group acceptor" evidence="9">
    <location>
        <position position="130"/>
    </location>
</feature>
<comment type="subcellular location">
    <subcellularLocation>
        <location evidence="9">Cytoplasm</location>
    </subcellularLocation>
</comment>
<comment type="catalytic activity">
    <reaction evidence="1 9">
        <text>a 4-O-methyl-thymidine in DNA + L-cysteinyl-[protein] = a thymidine in DNA + S-methyl-L-cysteinyl-[protein]</text>
        <dbReference type="Rhea" id="RHEA:53428"/>
        <dbReference type="Rhea" id="RHEA-COMP:10131"/>
        <dbReference type="Rhea" id="RHEA-COMP:10132"/>
        <dbReference type="Rhea" id="RHEA-COMP:13555"/>
        <dbReference type="Rhea" id="RHEA-COMP:13556"/>
        <dbReference type="ChEBI" id="CHEBI:29950"/>
        <dbReference type="ChEBI" id="CHEBI:82612"/>
        <dbReference type="ChEBI" id="CHEBI:137386"/>
        <dbReference type="ChEBI" id="CHEBI:137387"/>
        <dbReference type="EC" id="2.1.1.63"/>
    </reaction>
</comment>
<evidence type="ECO:0000313" key="12">
    <source>
        <dbReference type="EMBL" id="AGH94544.1"/>
    </source>
</evidence>
<dbReference type="Gene3D" id="1.10.10.10">
    <property type="entry name" value="Winged helix-like DNA-binding domain superfamily/Winged helix DNA-binding domain"/>
    <property type="match status" value="1"/>
</dbReference>
<proteinExistence type="inferred from homology"/>
<dbReference type="OrthoDB" id="5295094at2"/>
<keyword evidence="3 9" id="KW-0963">Cytoplasm</keyword>
<dbReference type="InterPro" id="IPR036217">
    <property type="entry name" value="MethylDNA_cys_MeTrfase_DNAb"/>
</dbReference>
<dbReference type="eggNOG" id="COG0350">
    <property type="taxonomic scope" value="Bacteria"/>
</dbReference>
<dbReference type="InterPro" id="IPR008332">
    <property type="entry name" value="MethylG_MeTrfase_N"/>
</dbReference>
<sequence>MMKVQRKINSAVGVIYLVASEKYLHGIFWKDQKIQKEEAASSAHSSASKILDKTECQIGEYLAGKRQEFNIPIQMDGTAFQKRVWARLAQIPYGETRSYKDIAKELKDANASRAVGTANGRNPISLIVPCHRVISSDGTMGGYAGGLSIKEMLLNLEKTNMKKTGKLK</sequence>
<dbReference type="STRING" id="1184267.A11Q_324"/>
<evidence type="ECO:0000256" key="1">
    <source>
        <dbReference type="ARBA" id="ARBA00001286"/>
    </source>
</evidence>
<dbReference type="GO" id="GO:0005737">
    <property type="term" value="C:cytoplasm"/>
    <property type="evidence" value="ECO:0007669"/>
    <property type="project" value="UniProtKB-SubCell"/>
</dbReference>
<dbReference type="FunFam" id="1.10.10.10:FF:000214">
    <property type="entry name" value="Methylated-DNA--protein-cysteine methyltransferase"/>
    <property type="match status" value="1"/>
</dbReference>
<dbReference type="KEGG" id="bex:A11Q_324"/>
<dbReference type="AlphaFoldDB" id="M4VN89"/>
<comment type="function">
    <text evidence="9">Involved in the cellular defense against the biological effects of O6-methylguanine (O6-MeG) and O4-methylthymine (O4-MeT) in DNA. Repairs the methylated nucleobase in DNA by stoichiometrically transferring the methyl group to a cysteine residue in the enzyme. This is a suicide reaction: the enzyme is irreversibly inactivated.</text>
</comment>
<dbReference type="InterPro" id="IPR023546">
    <property type="entry name" value="MGMT"/>
</dbReference>
<evidence type="ECO:0000256" key="3">
    <source>
        <dbReference type="ARBA" id="ARBA00022490"/>
    </source>
</evidence>
<dbReference type="Pfam" id="PF01035">
    <property type="entry name" value="DNA_binding_1"/>
    <property type="match status" value="1"/>
</dbReference>
<dbReference type="InterPro" id="IPR014048">
    <property type="entry name" value="MethylDNA_cys_MeTrfase_DNA-bd"/>
</dbReference>
<dbReference type="SUPFAM" id="SSF53155">
    <property type="entry name" value="Methylated DNA-protein cysteine methyltransferase domain"/>
    <property type="match status" value="1"/>
</dbReference>
<dbReference type="HOGENOM" id="CLU_000445_52_2_7"/>
<dbReference type="InterPro" id="IPR036388">
    <property type="entry name" value="WH-like_DNA-bd_sf"/>
</dbReference>
<dbReference type="NCBIfam" id="TIGR00589">
    <property type="entry name" value="ogt"/>
    <property type="match status" value="1"/>
</dbReference>
<dbReference type="RefSeq" id="WP_015469034.1">
    <property type="nucleotide sequence ID" value="NC_020813.1"/>
</dbReference>
<accession>M4VN89</accession>
<evidence type="ECO:0000256" key="5">
    <source>
        <dbReference type="ARBA" id="ARBA00022679"/>
    </source>
</evidence>
<evidence type="ECO:0000259" key="11">
    <source>
        <dbReference type="Pfam" id="PF02870"/>
    </source>
</evidence>
<dbReference type="PANTHER" id="PTHR10815">
    <property type="entry name" value="METHYLATED-DNA--PROTEIN-CYSTEINE METHYLTRANSFERASE"/>
    <property type="match status" value="1"/>
</dbReference>
<evidence type="ECO:0000256" key="2">
    <source>
        <dbReference type="ARBA" id="ARBA00008711"/>
    </source>
</evidence>
<dbReference type="PATRIC" id="fig|1184267.3.peg.326"/>
<evidence type="ECO:0000256" key="8">
    <source>
        <dbReference type="ARBA" id="ARBA00049348"/>
    </source>
</evidence>
<keyword evidence="13" id="KW-1185">Reference proteome</keyword>
<protein>
    <recommendedName>
        <fullName evidence="9">Methylated-DNA--protein-cysteine methyltransferase</fullName>
        <ecNumber evidence="9">2.1.1.63</ecNumber>
    </recommendedName>
    <alternativeName>
        <fullName evidence="9">6-O-methylguanine-DNA methyltransferase</fullName>
        <shortName evidence="9">MGMT</shortName>
    </alternativeName>
    <alternativeName>
        <fullName evidence="9">O-6-methylguanine-DNA-alkyltransferase</fullName>
    </alternativeName>
</protein>
<name>M4VN89_9BACT</name>
<dbReference type="HAMAP" id="MF_00772">
    <property type="entry name" value="OGT"/>
    <property type="match status" value="1"/>
</dbReference>
<evidence type="ECO:0000256" key="4">
    <source>
        <dbReference type="ARBA" id="ARBA00022603"/>
    </source>
</evidence>
<dbReference type="PANTHER" id="PTHR10815:SF13">
    <property type="entry name" value="METHYLATED-DNA--PROTEIN-CYSTEINE METHYLTRANSFERASE"/>
    <property type="match status" value="1"/>
</dbReference>
<comment type="catalytic activity">
    <reaction evidence="8 9">
        <text>a 6-O-methyl-2'-deoxyguanosine in DNA + L-cysteinyl-[protein] = S-methyl-L-cysteinyl-[protein] + a 2'-deoxyguanosine in DNA</text>
        <dbReference type="Rhea" id="RHEA:24000"/>
        <dbReference type="Rhea" id="RHEA-COMP:10131"/>
        <dbReference type="Rhea" id="RHEA-COMP:10132"/>
        <dbReference type="Rhea" id="RHEA-COMP:11367"/>
        <dbReference type="Rhea" id="RHEA-COMP:11368"/>
        <dbReference type="ChEBI" id="CHEBI:29950"/>
        <dbReference type="ChEBI" id="CHEBI:82612"/>
        <dbReference type="ChEBI" id="CHEBI:85445"/>
        <dbReference type="ChEBI" id="CHEBI:85448"/>
        <dbReference type="EC" id="2.1.1.63"/>
    </reaction>
</comment>
<dbReference type="GO" id="GO:0032259">
    <property type="term" value="P:methylation"/>
    <property type="evidence" value="ECO:0007669"/>
    <property type="project" value="UniProtKB-KW"/>
</dbReference>
<dbReference type="GO" id="GO:0003908">
    <property type="term" value="F:methylated-DNA-[protein]-cysteine S-methyltransferase activity"/>
    <property type="evidence" value="ECO:0007669"/>
    <property type="project" value="UniProtKB-UniRule"/>
</dbReference>
<dbReference type="GO" id="GO:0006307">
    <property type="term" value="P:DNA alkylation repair"/>
    <property type="evidence" value="ECO:0007669"/>
    <property type="project" value="UniProtKB-UniRule"/>
</dbReference>
<dbReference type="EMBL" id="CP003537">
    <property type="protein sequence ID" value="AGH94544.1"/>
    <property type="molecule type" value="Genomic_DNA"/>
</dbReference>
<dbReference type="Proteomes" id="UP000012040">
    <property type="component" value="Chromosome"/>
</dbReference>
<dbReference type="CDD" id="cd06445">
    <property type="entry name" value="ATase"/>
    <property type="match status" value="1"/>
</dbReference>
<feature type="domain" description="Methylated-DNA-[protein]-cysteine S-methyltransferase DNA binding" evidence="10">
    <location>
        <begin position="79"/>
        <end position="158"/>
    </location>
</feature>
<comment type="miscellaneous">
    <text evidence="9">This enzyme catalyzes only one turnover and therefore is not strictly catalytic. According to one definition, an enzyme is a biocatalyst that acts repeatedly and over many reaction cycles.</text>
</comment>
<dbReference type="InterPro" id="IPR001497">
    <property type="entry name" value="MethylDNA_cys_MeTrfase_AS"/>
</dbReference>
<gene>
    <name evidence="12" type="ORF">A11Q_324</name>
</gene>